<dbReference type="OrthoDB" id="8451541at2"/>
<name>A0A0D0NSV9_9RHOB</name>
<dbReference type="Proteomes" id="UP000035100">
    <property type="component" value="Unassembled WGS sequence"/>
</dbReference>
<evidence type="ECO:0000313" key="2">
    <source>
        <dbReference type="EMBL" id="KIQ71265.1"/>
    </source>
</evidence>
<evidence type="ECO:0000256" key="1">
    <source>
        <dbReference type="SAM" id="SignalP"/>
    </source>
</evidence>
<evidence type="ECO:0000313" key="3">
    <source>
        <dbReference type="Proteomes" id="UP000035100"/>
    </source>
</evidence>
<sequence>MRVSCLALLLGALAPLPASALSCLPPNPTRTYGTADAAEESYVVLLGTLSFDAAWPDRLVMTDGPPDETFRTEGRFEGMSLAADGFTTPYASAVEVVEECAGPWCGQLSSGAEVLAFARVGEDGVPQILADPCGFWTFVAPTEEQVAAVTACAGRDTCAVE</sequence>
<dbReference type="STRING" id="1123501.Wenmar_00033"/>
<protein>
    <submittedName>
        <fullName evidence="2">Uncharacterized protein</fullName>
    </submittedName>
</protein>
<feature type="chain" id="PRO_5002217713" evidence="1">
    <location>
        <begin position="21"/>
        <end position="161"/>
    </location>
</feature>
<accession>A0A0D0NSV9</accession>
<keyword evidence="3" id="KW-1185">Reference proteome</keyword>
<dbReference type="eggNOG" id="ENOG5032ZUG">
    <property type="taxonomic scope" value="Bacteria"/>
</dbReference>
<feature type="signal peptide" evidence="1">
    <location>
        <begin position="1"/>
        <end position="20"/>
    </location>
</feature>
<dbReference type="AlphaFoldDB" id="A0A0D0NSV9"/>
<keyword evidence="1" id="KW-0732">Signal</keyword>
<dbReference type="RefSeq" id="WP_018301921.1">
    <property type="nucleotide sequence ID" value="NZ_KB902280.1"/>
</dbReference>
<proteinExistence type="predicted"/>
<organism evidence="2 3">
    <name type="scientific">Wenxinia marina DSM 24838</name>
    <dbReference type="NCBI Taxonomy" id="1123501"/>
    <lineage>
        <taxon>Bacteria</taxon>
        <taxon>Pseudomonadati</taxon>
        <taxon>Pseudomonadota</taxon>
        <taxon>Alphaproteobacteria</taxon>
        <taxon>Rhodobacterales</taxon>
        <taxon>Roseobacteraceae</taxon>
        <taxon>Wenxinia</taxon>
    </lineage>
</organism>
<dbReference type="EMBL" id="AONG01000002">
    <property type="protein sequence ID" value="KIQ71265.1"/>
    <property type="molecule type" value="Genomic_DNA"/>
</dbReference>
<comment type="caution">
    <text evidence="2">The sequence shown here is derived from an EMBL/GenBank/DDBJ whole genome shotgun (WGS) entry which is preliminary data.</text>
</comment>
<dbReference type="PROSITE" id="PS51257">
    <property type="entry name" value="PROKAR_LIPOPROTEIN"/>
    <property type="match status" value="1"/>
</dbReference>
<reference evidence="2 3" key="1">
    <citation type="submission" date="2013-01" db="EMBL/GenBank/DDBJ databases">
        <authorList>
            <person name="Fiebig A."/>
            <person name="Goeker M."/>
            <person name="Klenk H.-P.P."/>
        </authorList>
    </citation>
    <scope>NUCLEOTIDE SEQUENCE [LARGE SCALE GENOMIC DNA]</scope>
    <source>
        <strain evidence="2 3">DSM 24838</strain>
    </source>
</reference>
<gene>
    <name evidence="2" type="ORF">Wenmar_00033</name>
</gene>